<gene>
    <name evidence="1" type="ORF">DHV22_10970</name>
</gene>
<sequence length="75" mass="8868">MQIRTAEQYPFERASTLINQLELYWLLHNETGHEMKRLEEMNAKLNEIKTLVNDADMLEKVALHETKLQSLKTLL</sequence>
<evidence type="ECO:0000313" key="1">
    <source>
        <dbReference type="EMBL" id="HCY82074.1"/>
    </source>
</evidence>
<comment type="caution">
    <text evidence="1">The sequence shown here is derived from an EMBL/GenBank/DDBJ whole genome shotgun (WGS) entry which is preliminary data.</text>
</comment>
<reference evidence="1 2" key="1">
    <citation type="journal article" date="2018" name="Nat. Biotechnol.">
        <title>A standardized bacterial taxonomy based on genome phylogeny substantially revises the tree of life.</title>
        <authorList>
            <person name="Parks D.H."/>
            <person name="Chuvochina M."/>
            <person name="Waite D.W."/>
            <person name="Rinke C."/>
            <person name="Skarshewski A."/>
            <person name="Chaumeil P.A."/>
            <person name="Hugenholtz P."/>
        </authorList>
    </citation>
    <scope>NUCLEOTIDE SEQUENCE [LARGE SCALE GENOMIC DNA]</scope>
    <source>
        <strain evidence="1">UBA10227</strain>
    </source>
</reference>
<dbReference type="AlphaFoldDB" id="A0A3D6BT51"/>
<organism evidence="1 2">
    <name type="scientific">Xanthomarina gelatinilytica</name>
    <dbReference type="NCBI Taxonomy" id="1137281"/>
    <lineage>
        <taxon>Bacteria</taxon>
        <taxon>Pseudomonadati</taxon>
        <taxon>Bacteroidota</taxon>
        <taxon>Flavobacteriia</taxon>
        <taxon>Flavobacteriales</taxon>
        <taxon>Flavobacteriaceae</taxon>
        <taxon>Xanthomarina</taxon>
    </lineage>
</organism>
<dbReference type="EMBL" id="DPRK01000178">
    <property type="protein sequence ID" value="HCY82074.1"/>
    <property type="molecule type" value="Genomic_DNA"/>
</dbReference>
<proteinExistence type="predicted"/>
<accession>A0A3D6BT51</accession>
<protein>
    <submittedName>
        <fullName evidence="1">Uncharacterized protein</fullName>
    </submittedName>
</protein>
<evidence type="ECO:0000313" key="2">
    <source>
        <dbReference type="Proteomes" id="UP000263268"/>
    </source>
</evidence>
<name>A0A3D6BT51_9FLAO</name>
<dbReference type="Proteomes" id="UP000263268">
    <property type="component" value="Unassembled WGS sequence"/>
</dbReference>